<reference evidence="3" key="1">
    <citation type="journal article" date="2021" name="Proc. Natl. Acad. Sci. U.S.A.">
        <title>Three genomes in the algal genus Volvox reveal the fate of a haploid sex-determining region after a transition to homothallism.</title>
        <authorList>
            <person name="Yamamoto K."/>
            <person name="Hamaji T."/>
            <person name="Kawai-Toyooka H."/>
            <person name="Matsuzaki R."/>
            <person name="Takahashi F."/>
            <person name="Nishimura Y."/>
            <person name="Kawachi M."/>
            <person name="Noguchi H."/>
            <person name="Minakuchi Y."/>
            <person name="Umen J.G."/>
            <person name="Toyoda A."/>
            <person name="Nozaki H."/>
        </authorList>
    </citation>
    <scope>NUCLEOTIDE SEQUENCE</scope>
    <source>
        <strain evidence="3">NIES-3780</strain>
    </source>
</reference>
<dbReference type="EMBL" id="BNCO01000025">
    <property type="protein sequence ID" value="GIL56769.1"/>
    <property type="molecule type" value="Genomic_DNA"/>
</dbReference>
<evidence type="ECO:0000259" key="2">
    <source>
        <dbReference type="PROSITE" id="PS50086"/>
    </source>
</evidence>
<proteinExistence type="predicted"/>
<evidence type="ECO:0000256" key="1">
    <source>
        <dbReference type="SAM" id="MobiDB-lite"/>
    </source>
</evidence>
<dbReference type="PROSITE" id="PS50086">
    <property type="entry name" value="TBC_RABGAP"/>
    <property type="match status" value="1"/>
</dbReference>
<dbReference type="SUPFAM" id="SSF47923">
    <property type="entry name" value="Ypt/Rab-GAP domain of gyp1p"/>
    <property type="match status" value="1"/>
</dbReference>
<dbReference type="PANTHER" id="PTHR22957">
    <property type="entry name" value="TBC1 DOMAIN FAMILY MEMBER GTPASE-ACTIVATING PROTEIN"/>
    <property type="match status" value="1"/>
</dbReference>
<protein>
    <recommendedName>
        <fullName evidence="2">Rab-GAP TBC domain-containing protein</fullName>
    </recommendedName>
</protein>
<dbReference type="Gene3D" id="1.10.472.80">
    <property type="entry name" value="Ypt/Rab-GAP domain of gyp1p, domain 3"/>
    <property type="match status" value="1"/>
</dbReference>
<comment type="caution">
    <text evidence="3">The sequence shown here is derived from an EMBL/GenBank/DDBJ whole genome shotgun (WGS) entry which is preliminary data.</text>
</comment>
<feature type="domain" description="Rab-GAP TBC" evidence="2">
    <location>
        <begin position="1"/>
        <end position="101"/>
    </location>
</feature>
<dbReference type="GO" id="GO:0005096">
    <property type="term" value="F:GTPase activator activity"/>
    <property type="evidence" value="ECO:0007669"/>
    <property type="project" value="TreeGrafter"/>
</dbReference>
<evidence type="ECO:0000313" key="3">
    <source>
        <dbReference type="EMBL" id="GIL56769.1"/>
    </source>
</evidence>
<dbReference type="AlphaFoldDB" id="A0A8J4B9E4"/>
<feature type="region of interest" description="Disordered" evidence="1">
    <location>
        <begin position="552"/>
        <end position="575"/>
    </location>
</feature>
<dbReference type="Proteomes" id="UP000747399">
    <property type="component" value="Unassembled WGS sequence"/>
</dbReference>
<keyword evidence="4" id="KW-1185">Reference proteome</keyword>
<dbReference type="PANTHER" id="PTHR22957:SF212">
    <property type="entry name" value="RELATED TO THE N TERMINUS OF TRE ONCOGENE, ISOFORM A"/>
    <property type="match status" value="1"/>
</dbReference>
<evidence type="ECO:0000313" key="4">
    <source>
        <dbReference type="Proteomes" id="UP000747399"/>
    </source>
</evidence>
<sequence length="588" mass="59796">MSDLALPFVLLLEDDVMAFWCFVRFMGKVRANFLPRSDGVFERLATLGSLLAALDPQLGAHLAALHADHCHFAHRMVAAQMRRELSAELAVRLWEQLWADDLLEALMQQRLVRCNPTDQTRVAEPGAGGLSESGSCTSKVWRIGVTSFRQALCLEGLGKREEGNAEVGDLDLAVPRLEGAGSRVFERGSCTAVESDDVADFARDVSGGPFGSGGVAAASAALQGSSESLDGLEPGVMTAAAPAGEFDVLASPAEDACASAGMPWTTVDPNGSAAEAALAPSPQVSVAEVTTHGSLQGRAAAASYSEGFANCPPRAAAAGEGVSAAGLTSALSCDGAEMGDGSGIAAPAEAVAVVAVCSADDVATGGGEGPQPPACCSANPGAEGNDPQANGAPPSAIIDLAIRTAAASEDPTGSVVASAAAVTGAEPHGVAPICGGGDAAAAAAAAASAAATTNPPQPQPAFGRELFLYLVASLVLSHRRKMLECEELDDVLRLFQTLSPINRSDVNDALRRAREFREKVAQRLPPPPLAASAAGKSTAICVSTPPPTLAAALAPSAAEAPPPPPPSSSERTWRGLMSFRSDSLKAKL</sequence>
<dbReference type="Pfam" id="PF00566">
    <property type="entry name" value="RabGAP-TBC"/>
    <property type="match status" value="1"/>
</dbReference>
<gene>
    <name evidence="3" type="ORF">Vafri_12079</name>
</gene>
<dbReference type="InterPro" id="IPR035969">
    <property type="entry name" value="Rab-GAP_TBC_sf"/>
</dbReference>
<accession>A0A8J4B9E4</accession>
<organism evidence="3 4">
    <name type="scientific">Volvox africanus</name>
    <dbReference type="NCBI Taxonomy" id="51714"/>
    <lineage>
        <taxon>Eukaryota</taxon>
        <taxon>Viridiplantae</taxon>
        <taxon>Chlorophyta</taxon>
        <taxon>core chlorophytes</taxon>
        <taxon>Chlorophyceae</taxon>
        <taxon>CS clade</taxon>
        <taxon>Chlamydomonadales</taxon>
        <taxon>Volvocaceae</taxon>
        <taxon>Volvox</taxon>
    </lineage>
</organism>
<dbReference type="InterPro" id="IPR000195">
    <property type="entry name" value="Rab-GAP-TBC_dom"/>
</dbReference>
<feature type="region of interest" description="Disordered" evidence="1">
    <location>
        <begin position="363"/>
        <end position="392"/>
    </location>
</feature>
<name>A0A8J4B9E4_9CHLO</name>